<dbReference type="NCBIfam" id="TIGR03089">
    <property type="entry name" value="TIGR03089 family protein"/>
    <property type="match status" value="1"/>
</dbReference>
<organism evidence="1 2">
    <name type="scientific">Nocardioides imazamoxiresistens</name>
    <dbReference type="NCBI Taxonomy" id="3231893"/>
    <lineage>
        <taxon>Bacteria</taxon>
        <taxon>Bacillati</taxon>
        <taxon>Actinomycetota</taxon>
        <taxon>Actinomycetes</taxon>
        <taxon>Propionibacteriales</taxon>
        <taxon>Nocardioidaceae</taxon>
        <taxon>Nocardioides</taxon>
    </lineage>
</organism>
<dbReference type="InterPro" id="IPR017523">
    <property type="entry name" value="Rv3268"/>
</dbReference>
<dbReference type="Gene3D" id="3.40.50.12780">
    <property type="entry name" value="N-terminal domain of ligase-like"/>
    <property type="match status" value="1"/>
</dbReference>
<keyword evidence="2" id="KW-1185">Reference proteome</keyword>
<sequence>MLPAARTLPDRIAALVRADPGRPLVTYYGHDTDGAVVERTELSTTTWANWAAKLAGLLTDELEVERGDRLAVDLPTHWMLPVAWGAAWSAGIEVVAPDAPGAPAAVLCGPRSLDRWAPLADDLVVVAAALTPLARPFGGGVPAGVHDLGVEVWSQPDGYVPLDPPEPEDAALAGASHTDLLASARAAGSDERRLHTGLGDPDAARAAVAALLGGGSLVLVDDDAPPAPWWGERRAVIERDERVSRAG</sequence>
<proteinExistence type="predicted"/>
<dbReference type="InterPro" id="IPR042099">
    <property type="entry name" value="ANL_N_sf"/>
</dbReference>
<comment type="caution">
    <text evidence="1">The sequence shown here is derived from an EMBL/GenBank/DDBJ whole genome shotgun (WGS) entry which is preliminary data.</text>
</comment>
<dbReference type="SUPFAM" id="SSF56801">
    <property type="entry name" value="Acetyl-CoA synthetase-like"/>
    <property type="match status" value="1"/>
</dbReference>
<accession>A0ABU3PTX0</accession>
<reference evidence="1 2" key="1">
    <citation type="submission" date="2023-08" db="EMBL/GenBank/DDBJ databases">
        <title>Nocardioides seae sp. nov., a bacterium isolated from a soil.</title>
        <authorList>
            <person name="Wang X."/>
        </authorList>
    </citation>
    <scope>NUCLEOTIDE SEQUENCE [LARGE SCALE GENOMIC DNA]</scope>
    <source>
        <strain evidence="1 2">YZH12</strain>
    </source>
</reference>
<dbReference type="RefSeq" id="WP_315732227.1">
    <property type="nucleotide sequence ID" value="NZ_JAVYII010000002.1"/>
</dbReference>
<evidence type="ECO:0000313" key="1">
    <source>
        <dbReference type="EMBL" id="MDT9592689.1"/>
    </source>
</evidence>
<name>A0ABU3PTX0_9ACTN</name>
<gene>
    <name evidence="1" type="ORF">RDV89_06405</name>
</gene>
<dbReference type="Proteomes" id="UP001268542">
    <property type="component" value="Unassembled WGS sequence"/>
</dbReference>
<dbReference type="EMBL" id="JAVYII010000002">
    <property type="protein sequence ID" value="MDT9592689.1"/>
    <property type="molecule type" value="Genomic_DNA"/>
</dbReference>
<evidence type="ECO:0000313" key="2">
    <source>
        <dbReference type="Proteomes" id="UP001268542"/>
    </source>
</evidence>
<protein>
    <submittedName>
        <fullName evidence="1">TIGR03089 family protein</fullName>
    </submittedName>
</protein>